<feature type="region of interest" description="Disordered" evidence="1">
    <location>
        <begin position="1"/>
        <end position="32"/>
    </location>
</feature>
<dbReference type="Proteomes" id="UP000243459">
    <property type="component" value="Chromosome 2"/>
</dbReference>
<evidence type="ECO:0000256" key="1">
    <source>
        <dbReference type="SAM" id="MobiDB-lite"/>
    </source>
</evidence>
<proteinExistence type="predicted"/>
<dbReference type="AlphaFoldDB" id="A0A5P1FIM6"/>
<keyword evidence="3" id="KW-1185">Reference proteome</keyword>
<accession>A0A5P1FIM6</accession>
<sequence length="81" mass="8906">MPQKHIRSNLALEEPEKIKADASSPSPTSRSFHYPSRVANYVYGLKEIERKGGQLMLECKNGDENGDKLVQGTGEGTGRDS</sequence>
<reference evidence="3" key="1">
    <citation type="journal article" date="2017" name="Nat. Commun.">
        <title>The asparagus genome sheds light on the origin and evolution of a young Y chromosome.</title>
        <authorList>
            <person name="Harkess A."/>
            <person name="Zhou J."/>
            <person name="Xu C."/>
            <person name="Bowers J.E."/>
            <person name="Van der Hulst R."/>
            <person name="Ayyampalayam S."/>
            <person name="Mercati F."/>
            <person name="Riccardi P."/>
            <person name="McKain M.R."/>
            <person name="Kakrana A."/>
            <person name="Tang H."/>
            <person name="Ray J."/>
            <person name="Groenendijk J."/>
            <person name="Arikit S."/>
            <person name="Mathioni S.M."/>
            <person name="Nakano M."/>
            <person name="Shan H."/>
            <person name="Telgmann-Rauber A."/>
            <person name="Kanno A."/>
            <person name="Yue Z."/>
            <person name="Chen H."/>
            <person name="Li W."/>
            <person name="Chen Y."/>
            <person name="Xu X."/>
            <person name="Zhang Y."/>
            <person name="Luo S."/>
            <person name="Chen H."/>
            <person name="Gao J."/>
            <person name="Mao Z."/>
            <person name="Pires J.C."/>
            <person name="Luo M."/>
            <person name="Kudrna D."/>
            <person name="Wing R.A."/>
            <person name="Meyers B.C."/>
            <person name="Yi K."/>
            <person name="Kong H."/>
            <person name="Lavrijsen P."/>
            <person name="Sunseri F."/>
            <person name="Falavigna A."/>
            <person name="Ye Y."/>
            <person name="Leebens-Mack J.H."/>
            <person name="Chen G."/>
        </authorList>
    </citation>
    <scope>NUCLEOTIDE SEQUENCE [LARGE SCALE GENOMIC DNA]</scope>
    <source>
        <strain evidence="3">cv. DH0086</strain>
    </source>
</reference>
<organism evidence="2 3">
    <name type="scientific">Asparagus officinalis</name>
    <name type="common">Garden asparagus</name>
    <dbReference type="NCBI Taxonomy" id="4686"/>
    <lineage>
        <taxon>Eukaryota</taxon>
        <taxon>Viridiplantae</taxon>
        <taxon>Streptophyta</taxon>
        <taxon>Embryophyta</taxon>
        <taxon>Tracheophyta</taxon>
        <taxon>Spermatophyta</taxon>
        <taxon>Magnoliopsida</taxon>
        <taxon>Liliopsida</taxon>
        <taxon>Asparagales</taxon>
        <taxon>Asparagaceae</taxon>
        <taxon>Asparagoideae</taxon>
        <taxon>Asparagus</taxon>
    </lineage>
</organism>
<dbReference type="Gramene" id="ONK77952">
    <property type="protein sequence ID" value="ONK77952"/>
    <property type="gene ID" value="A4U43_C02F12650"/>
</dbReference>
<dbReference type="EMBL" id="CM007382">
    <property type="protein sequence ID" value="ONK77952.1"/>
    <property type="molecule type" value="Genomic_DNA"/>
</dbReference>
<protein>
    <submittedName>
        <fullName evidence="2">Uncharacterized protein</fullName>
    </submittedName>
</protein>
<gene>
    <name evidence="2" type="ORF">A4U43_C02F12650</name>
</gene>
<name>A0A5P1FIM6_ASPOF</name>
<feature type="region of interest" description="Disordered" evidence="1">
    <location>
        <begin position="59"/>
        <end position="81"/>
    </location>
</feature>
<evidence type="ECO:0000313" key="2">
    <source>
        <dbReference type="EMBL" id="ONK77952.1"/>
    </source>
</evidence>
<evidence type="ECO:0000313" key="3">
    <source>
        <dbReference type="Proteomes" id="UP000243459"/>
    </source>
</evidence>